<dbReference type="Gene3D" id="3.30.420.10">
    <property type="entry name" value="Ribonuclease H-like superfamily/Ribonuclease H"/>
    <property type="match status" value="1"/>
</dbReference>
<keyword evidence="1" id="KW-0863">Zinc-finger</keyword>
<reference evidence="4" key="2">
    <citation type="submission" date="2016-06" db="UniProtKB">
        <authorList>
            <consortium name="WormBaseParasite"/>
        </authorList>
    </citation>
    <scope>IDENTIFICATION</scope>
</reference>
<dbReference type="InterPro" id="IPR036397">
    <property type="entry name" value="RNaseH_sf"/>
</dbReference>
<proteinExistence type="predicted"/>
<reference evidence="3" key="1">
    <citation type="submission" date="2014-05" db="EMBL/GenBank/DDBJ databases">
        <title>The genome and life-stage specific transcriptomes of Globodera pallida elucidate key aspects of plant parasitism by a cyst nematode.</title>
        <authorList>
            <person name="Cotton J.A."/>
            <person name="Lilley C.J."/>
            <person name="Jones L.M."/>
            <person name="Kikuchi T."/>
            <person name="Reid A.J."/>
            <person name="Thorpe P."/>
            <person name="Tsai I.J."/>
            <person name="Beasley H."/>
            <person name="Blok V."/>
            <person name="Cock P.J.A."/>
            <person name="Van den Akker S.E."/>
            <person name="Holroyd N."/>
            <person name="Hunt M."/>
            <person name="Mantelin S."/>
            <person name="Naghra H."/>
            <person name="Pain A."/>
            <person name="Palomares-Rius J.E."/>
            <person name="Zarowiecki M."/>
            <person name="Berriman M."/>
            <person name="Jones J.T."/>
            <person name="Urwin P.E."/>
        </authorList>
    </citation>
    <scope>NUCLEOTIDE SEQUENCE [LARGE SCALE GENOMIC DNA]</scope>
    <source>
        <strain evidence="3">Lindley</strain>
    </source>
</reference>
<dbReference type="Proteomes" id="UP000050741">
    <property type="component" value="Unassembled WGS sequence"/>
</dbReference>
<keyword evidence="3" id="KW-1185">Reference proteome</keyword>
<keyword evidence="1" id="KW-0862">Zinc</keyword>
<feature type="domain" description="C2H2-type" evidence="2">
    <location>
        <begin position="275"/>
        <end position="302"/>
    </location>
</feature>
<name>A0A183CH57_GLOPA</name>
<dbReference type="AlphaFoldDB" id="A0A183CH57"/>
<protein>
    <submittedName>
        <fullName evidence="4">C2H2-type domain-containing protein</fullName>
    </submittedName>
</protein>
<dbReference type="WBParaSite" id="GPLIN_001221300">
    <property type="protein sequence ID" value="GPLIN_001221300"/>
    <property type="gene ID" value="GPLIN_001221300"/>
</dbReference>
<accession>A0A183CH57</accession>
<evidence type="ECO:0000259" key="2">
    <source>
        <dbReference type="PROSITE" id="PS50157"/>
    </source>
</evidence>
<sequence>MHPTHLGCMISSPLLTGGDIPVPVRQITADTINTILNLFNKVAQSKQQGHVTLLGEPFTVTITTVDRNGLPTKRQLKGGARRKLAPIRHKVHDQCLIKIRNDEDSYCLFYALQATMVATTRTWPRWKFYDYLHSRLGQRGQLQQETLKLMKQTNVPMDLDAYDADTFVPRVVDYWNNLQQQHRFAVFIFGSSGQYKPLYKYVNNTYDTPLLLYYNDSHFDGVQKQGGLFGRKYCLECEVPYLRASKHNKSCKARCMLCGRAGPSFPCAASANFFKKCTTCNKSFKNNDCFQQHIRSNFCNRSKKCKDCGVIWDVPNNTQQGRKGHVCGERFCQLCNNYHTDRGCYIKTLQPKEQKDYRIVAFDLETMQHLPVDQQRPEQRNHEPNFVSAKVACPTCIDNGKWKSDTSGCAICGCHRTIAFCQRRFTDTQIDKQVVVDNPLEAFVDWLINDLPIKYDSYVYSHFGGRFDMVITFRELFRRGFNPDMLRRGNKMYEMRVRKQKGSNPNIVFRDSFNLMPSALAALVPQFGLDVEEKPFFPHLANCPSNYGRQIFPTPDDYIANGMMPEKRRQFDQCFCNGLPQDSRKNLVDVCLVHEGHQRLGTIRINT</sequence>
<organism evidence="3 4">
    <name type="scientific">Globodera pallida</name>
    <name type="common">Potato cyst nematode worm</name>
    <name type="synonym">Heterodera pallida</name>
    <dbReference type="NCBI Taxonomy" id="36090"/>
    <lineage>
        <taxon>Eukaryota</taxon>
        <taxon>Metazoa</taxon>
        <taxon>Ecdysozoa</taxon>
        <taxon>Nematoda</taxon>
        <taxon>Chromadorea</taxon>
        <taxon>Rhabditida</taxon>
        <taxon>Tylenchina</taxon>
        <taxon>Tylenchomorpha</taxon>
        <taxon>Tylenchoidea</taxon>
        <taxon>Heteroderidae</taxon>
        <taxon>Heteroderinae</taxon>
        <taxon>Globodera</taxon>
    </lineage>
</organism>
<keyword evidence="1" id="KW-0479">Metal-binding</keyword>
<dbReference type="GO" id="GO:0008270">
    <property type="term" value="F:zinc ion binding"/>
    <property type="evidence" value="ECO:0007669"/>
    <property type="project" value="UniProtKB-KW"/>
</dbReference>
<dbReference type="GO" id="GO:0003676">
    <property type="term" value="F:nucleic acid binding"/>
    <property type="evidence" value="ECO:0007669"/>
    <property type="project" value="InterPro"/>
</dbReference>
<dbReference type="InterPro" id="IPR013087">
    <property type="entry name" value="Znf_C2H2_type"/>
</dbReference>
<dbReference type="InterPro" id="IPR012337">
    <property type="entry name" value="RNaseH-like_sf"/>
</dbReference>
<evidence type="ECO:0000313" key="4">
    <source>
        <dbReference type="WBParaSite" id="GPLIN_001221300"/>
    </source>
</evidence>
<evidence type="ECO:0000256" key="1">
    <source>
        <dbReference type="PROSITE-ProRule" id="PRU00042"/>
    </source>
</evidence>
<dbReference type="PROSITE" id="PS50157">
    <property type="entry name" value="ZINC_FINGER_C2H2_2"/>
    <property type="match status" value="1"/>
</dbReference>
<dbReference type="SUPFAM" id="SSF53098">
    <property type="entry name" value="Ribonuclease H-like"/>
    <property type="match status" value="1"/>
</dbReference>
<evidence type="ECO:0000313" key="3">
    <source>
        <dbReference type="Proteomes" id="UP000050741"/>
    </source>
</evidence>